<evidence type="ECO:0000313" key="2">
    <source>
        <dbReference type="Proteomes" id="UP001165060"/>
    </source>
</evidence>
<proteinExistence type="predicted"/>
<comment type="caution">
    <text evidence="1">The sequence shown here is derived from an EMBL/GenBank/DDBJ whole genome shotgun (WGS) entry which is preliminary data.</text>
</comment>
<dbReference type="Proteomes" id="UP001165060">
    <property type="component" value="Unassembled WGS sequence"/>
</dbReference>
<protein>
    <submittedName>
        <fullName evidence="1">Uncharacterized protein</fullName>
    </submittedName>
</protein>
<organism evidence="1 2">
    <name type="scientific">Tetraparma gracilis</name>
    <dbReference type="NCBI Taxonomy" id="2962635"/>
    <lineage>
        <taxon>Eukaryota</taxon>
        <taxon>Sar</taxon>
        <taxon>Stramenopiles</taxon>
        <taxon>Ochrophyta</taxon>
        <taxon>Bolidophyceae</taxon>
        <taxon>Parmales</taxon>
        <taxon>Triparmaceae</taxon>
        <taxon>Tetraparma</taxon>
    </lineage>
</organism>
<dbReference type="EMBL" id="BRYB01004791">
    <property type="protein sequence ID" value="GMI36895.1"/>
    <property type="molecule type" value="Genomic_DNA"/>
</dbReference>
<dbReference type="InterPro" id="IPR038781">
    <property type="entry name" value="C365.16-ike"/>
</dbReference>
<dbReference type="PANTHER" id="PTHR37845">
    <property type="entry name" value="SEQUENCE ORPHAN"/>
    <property type="match status" value="1"/>
</dbReference>
<sequence>MGVTVIDRSVTQFANGTMPSLRVALVEGTKNVLRKPLSCFAGADNRAVFAVYGSTYIAKNFSEITCKEKEWDPKWPMFFCTSIVNGAIGMWKDKYLAQLFGTQVAAFPTASYVAFGCRDAVLIGVSFVVAPAVVPVVEEKTGLSHVAADVVTQISVPACAQLLATPIHLTGLSFYNTPEGLTLAQRVAEAIKASRGPILVRMFRQGYVFGFGSLCVKYLTRALNDE</sequence>
<dbReference type="PANTHER" id="PTHR37845:SF1">
    <property type="entry name" value="SEQUENCE ORPHAN"/>
    <property type="match status" value="1"/>
</dbReference>
<gene>
    <name evidence="1" type="ORF">TeGR_g12962</name>
</gene>
<accession>A0ABQ6N053</accession>
<keyword evidence="2" id="KW-1185">Reference proteome</keyword>
<name>A0ABQ6N053_9STRA</name>
<reference evidence="1 2" key="1">
    <citation type="journal article" date="2023" name="Commun. Biol.">
        <title>Genome analysis of Parmales, the sister group of diatoms, reveals the evolutionary specialization of diatoms from phago-mixotrophs to photoautotrophs.</title>
        <authorList>
            <person name="Ban H."/>
            <person name="Sato S."/>
            <person name="Yoshikawa S."/>
            <person name="Yamada K."/>
            <person name="Nakamura Y."/>
            <person name="Ichinomiya M."/>
            <person name="Sato N."/>
            <person name="Blanc-Mathieu R."/>
            <person name="Endo H."/>
            <person name="Kuwata A."/>
            <person name="Ogata H."/>
        </authorList>
    </citation>
    <scope>NUCLEOTIDE SEQUENCE [LARGE SCALE GENOMIC DNA]</scope>
</reference>
<evidence type="ECO:0000313" key="1">
    <source>
        <dbReference type="EMBL" id="GMI36895.1"/>
    </source>
</evidence>